<organism evidence="1 2">
    <name type="scientific">Zalaria obscura</name>
    <dbReference type="NCBI Taxonomy" id="2024903"/>
    <lineage>
        <taxon>Eukaryota</taxon>
        <taxon>Fungi</taxon>
        <taxon>Dikarya</taxon>
        <taxon>Ascomycota</taxon>
        <taxon>Pezizomycotina</taxon>
        <taxon>Dothideomycetes</taxon>
        <taxon>Dothideomycetidae</taxon>
        <taxon>Dothideales</taxon>
        <taxon>Zalariaceae</taxon>
        <taxon>Zalaria</taxon>
    </lineage>
</organism>
<name>A0ACC3SBJ8_9PEZI</name>
<sequence>METLRAEHQRLEKKGNLKKAVDDVQKTIDLLVAARDAVSADPTAASMTLAKLKNPVKQSFDKVKDDMQEVYSAQNRYTKALDKKFKSLNLPTANSDPLTTHPNLTNRAIAMHLLREGQFNVASTFIAEANAKPSQSNSAGVDDLSASSGPSASSGQDTTMEDKTWSQDFAGLTSDVDAMSDGASGLEKSTELQEKFAEMYHILHALRKEQDLGPAILWAREHSEALELRGSNLEFELCRLRFVELYSGWSDPDSMQDSQDPQGFTGPLRALQYAREVFPHFSNRYLRETSTLLGSLAFFPSLDSSPYKQTFFNDAAWEDVASSFVREFCGLLGLSEKSPLYTAVTAGGIALPVLEKLERKMGEVGGQWTSVNELPVEIPLPPSYLFHSIFVCPVSKEQATDVNPPMMMPCGHIIAKESLEKVSRGNKFKCPYCPNESHPREAKQVYM</sequence>
<accession>A0ACC3SBJ8</accession>
<dbReference type="EMBL" id="JAMKPW020000027">
    <property type="protein sequence ID" value="KAK8204371.1"/>
    <property type="molecule type" value="Genomic_DNA"/>
</dbReference>
<dbReference type="Proteomes" id="UP001320706">
    <property type="component" value="Unassembled WGS sequence"/>
</dbReference>
<comment type="caution">
    <text evidence="1">The sequence shown here is derived from an EMBL/GenBank/DDBJ whole genome shotgun (WGS) entry which is preliminary data.</text>
</comment>
<protein>
    <submittedName>
        <fullName evidence="1">Uncharacterized protein</fullName>
    </submittedName>
</protein>
<reference evidence="1" key="1">
    <citation type="submission" date="2024-02" db="EMBL/GenBank/DDBJ databases">
        <title>Metagenome Assembled Genome of Zalaria obscura JY119.</title>
        <authorList>
            <person name="Vighnesh L."/>
            <person name="Jagadeeshwari U."/>
            <person name="Venkata Ramana C."/>
            <person name="Sasikala C."/>
        </authorList>
    </citation>
    <scope>NUCLEOTIDE SEQUENCE</scope>
    <source>
        <strain evidence="1">JY119</strain>
    </source>
</reference>
<gene>
    <name evidence="1" type="ORF">M8818_005100</name>
</gene>
<proteinExistence type="predicted"/>
<keyword evidence="2" id="KW-1185">Reference proteome</keyword>
<evidence type="ECO:0000313" key="1">
    <source>
        <dbReference type="EMBL" id="KAK8204371.1"/>
    </source>
</evidence>
<evidence type="ECO:0000313" key="2">
    <source>
        <dbReference type="Proteomes" id="UP001320706"/>
    </source>
</evidence>